<dbReference type="AlphaFoldDB" id="A0A9X1R2Z8"/>
<dbReference type="PANTHER" id="PTHR34477:SF1">
    <property type="entry name" value="UPF0213 PROTEIN YHBQ"/>
    <property type="match status" value="1"/>
</dbReference>
<dbReference type="InterPro" id="IPR035901">
    <property type="entry name" value="GIY-YIG_endonuc_sf"/>
</dbReference>
<keyword evidence="4" id="KW-1185">Reference proteome</keyword>
<evidence type="ECO:0000256" key="1">
    <source>
        <dbReference type="ARBA" id="ARBA00007435"/>
    </source>
</evidence>
<proteinExistence type="inferred from homology"/>
<reference evidence="3" key="1">
    <citation type="submission" date="2021-09" db="EMBL/GenBank/DDBJ databases">
        <title>Genome of Aequorivita sp. strain F64183.</title>
        <authorList>
            <person name="Wang Y."/>
        </authorList>
    </citation>
    <scope>NUCLEOTIDE SEQUENCE</scope>
    <source>
        <strain evidence="3">F64183</strain>
    </source>
</reference>
<organism evidence="3 4">
    <name type="scientific">Aequorivita xiaoshiensis</name>
    <dbReference type="NCBI Taxonomy" id="2874476"/>
    <lineage>
        <taxon>Bacteria</taxon>
        <taxon>Pseudomonadati</taxon>
        <taxon>Bacteroidota</taxon>
        <taxon>Flavobacteriia</taxon>
        <taxon>Flavobacteriales</taxon>
        <taxon>Flavobacteriaceae</taxon>
        <taxon>Aequorivita</taxon>
    </lineage>
</organism>
<evidence type="ECO:0000313" key="4">
    <source>
        <dbReference type="Proteomes" id="UP001139462"/>
    </source>
</evidence>
<comment type="caution">
    <text evidence="3">The sequence shown here is derived from an EMBL/GenBank/DDBJ whole genome shotgun (WGS) entry which is preliminary data.</text>
</comment>
<dbReference type="EMBL" id="JAIRBB010000001">
    <property type="protein sequence ID" value="MCG2430089.1"/>
    <property type="molecule type" value="Genomic_DNA"/>
</dbReference>
<dbReference type="PROSITE" id="PS50164">
    <property type="entry name" value="GIY_YIG"/>
    <property type="match status" value="1"/>
</dbReference>
<dbReference type="Proteomes" id="UP001139462">
    <property type="component" value="Unassembled WGS sequence"/>
</dbReference>
<dbReference type="InterPro" id="IPR050190">
    <property type="entry name" value="UPF0213_domain"/>
</dbReference>
<accession>A0A9X1R2Z8</accession>
<dbReference type="CDD" id="cd10456">
    <property type="entry name" value="GIY-YIG_UPF0213"/>
    <property type="match status" value="1"/>
</dbReference>
<name>A0A9X1R2Z8_9FLAO</name>
<dbReference type="InterPro" id="IPR000305">
    <property type="entry name" value="GIY-YIG_endonuc"/>
</dbReference>
<comment type="similarity">
    <text evidence="1">Belongs to the UPF0213 family.</text>
</comment>
<dbReference type="Gene3D" id="3.40.1440.10">
    <property type="entry name" value="GIY-YIG endonuclease"/>
    <property type="match status" value="1"/>
</dbReference>
<dbReference type="PANTHER" id="PTHR34477">
    <property type="entry name" value="UPF0213 PROTEIN YHBQ"/>
    <property type="match status" value="1"/>
</dbReference>
<evidence type="ECO:0000259" key="2">
    <source>
        <dbReference type="PROSITE" id="PS50164"/>
    </source>
</evidence>
<sequence>MPIGYMYILKCSDDTYYTGSTVNLKKRILEHQAGLGANYTLKRLPIELYYFEKFTRIDLAFQREKQIQNWSRKKKEALLMKNYEKLHRLAICQNNSHHSFYKNRSPSGAEGKDG</sequence>
<evidence type="ECO:0000313" key="3">
    <source>
        <dbReference type="EMBL" id="MCG2430089.1"/>
    </source>
</evidence>
<feature type="domain" description="GIY-YIG" evidence="2">
    <location>
        <begin position="2"/>
        <end position="77"/>
    </location>
</feature>
<dbReference type="SUPFAM" id="SSF82771">
    <property type="entry name" value="GIY-YIG endonuclease"/>
    <property type="match status" value="1"/>
</dbReference>
<protein>
    <submittedName>
        <fullName evidence="3">GIY-YIG nuclease family protein</fullName>
    </submittedName>
</protein>
<dbReference type="Pfam" id="PF01541">
    <property type="entry name" value="GIY-YIG"/>
    <property type="match status" value="1"/>
</dbReference>
<gene>
    <name evidence="3" type="ORF">K8344_03070</name>
</gene>